<comment type="caution">
    <text evidence="3">The sequence shown here is derived from an EMBL/GenBank/DDBJ whole genome shotgun (WGS) entry which is preliminary data.</text>
</comment>
<sequence length="164" mass="18251">MKEDKIQVFLEGVRKYFTQVAGEEVFIGTPYLVENKIPAAQHYSGVIAVSGCTRGIVYFTCPQQMAKRLLVLMGETDTSEENIMDLIGEVANTIAGNARSQFGEKFEISVPVVIRGAPDEIMLPREGRSFVIPLEWERLHAAIIIALYKATGCMQEADKSDQHK</sequence>
<organism evidence="3 4">
    <name type="scientific">Neisseria montereyensis</name>
    <dbReference type="NCBI Taxonomy" id="2973938"/>
    <lineage>
        <taxon>Bacteria</taxon>
        <taxon>Pseudomonadati</taxon>
        <taxon>Pseudomonadota</taxon>
        <taxon>Betaproteobacteria</taxon>
        <taxon>Neisseriales</taxon>
        <taxon>Neisseriaceae</taxon>
        <taxon>Neisseria</taxon>
    </lineage>
</organism>
<proteinExistence type="predicted"/>
<keyword evidence="4" id="KW-1185">Reference proteome</keyword>
<dbReference type="PANTHER" id="PTHR39452:SF1">
    <property type="entry name" value="CHEY-P PHOSPHATASE CHEX"/>
    <property type="match status" value="1"/>
</dbReference>
<feature type="domain" description="Chemotaxis phosphatase CheX-like" evidence="2">
    <location>
        <begin position="43"/>
        <end position="135"/>
    </location>
</feature>
<gene>
    <name evidence="3" type="ORF">NXS09_03345</name>
</gene>
<dbReference type="CDD" id="cd17906">
    <property type="entry name" value="CheX"/>
    <property type="match status" value="1"/>
</dbReference>
<evidence type="ECO:0000313" key="4">
    <source>
        <dbReference type="Proteomes" id="UP001166947"/>
    </source>
</evidence>
<name>A0ABT2FB59_9NEIS</name>
<dbReference type="InterPro" id="IPR028976">
    <property type="entry name" value="CheC-like_sf"/>
</dbReference>
<evidence type="ECO:0000313" key="3">
    <source>
        <dbReference type="EMBL" id="MCS4533335.1"/>
    </source>
</evidence>
<dbReference type="SUPFAM" id="SSF103039">
    <property type="entry name" value="CheC-like"/>
    <property type="match status" value="1"/>
</dbReference>
<dbReference type="InterPro" id="IPR028051">
    <property type="entry name" value="CheX-like_dom"/>
</dbReference>
<dbReference type="Pfam" id="PF13690">
    <property type="entry name" value="CheX"/>
    <property type="match status" value="1"/>
</dbReference>
<reference evidence="3" key="1">
    <citation type="submission" date="2022-08" db="EMBL/GenBank/DDBJ databases">
        <authorList>
            <person name="Volokhov D.V."/>
            <person name="Furtak V.A."/>
            <person name="Zagorodnyaya T.A."/>
        </authorList>
    </citation>
    <scope>NUCLEOTIDE SEQUENCE</scope>
    <source>
        <strain evidence="3">CSL10203-ORH2</strain>
    </source>
</reference>
<dbReference type="RefSeq" id="WP_259291140.1">
    <property type="nucleotide sequence ID" value="NZ_JANUXW010000002.1"/>
</dbReference>
<reference evidence="3" key="2">
    <citation type="journal article" date="2023" name="Curr. Microbiol.">
        <title>Neisseria montereyensis sp. nov., Isolated from Oropharynx of California Sea Lion (Zalophus californianus): Genomic, Phylogenetic, and Phenotypic Study.</title>
        <authorList>
            <person name="Volokhov D.V."/>
            <person name="Zagorodnyaya T.A."/>
            <person name="Furtak V.A."/>
            <person name="Nattanmai G."/>
            <person name="Randall L."/>
            <person name="Jose S."/>
            <person name="Gao Y."/>
            <person name="Gulland F.M."/>
            <person name="Eisenberg T."/>
            <person name="Delmonte P."/>
            <person name="Blom J."/>
            <person name="Mitchell K.K."/>
        </authorList>
    </citation>
    <scope>NUCLEOTIDE SEQUENCE</scope>
    <source>
        <strain evidence="3">CSL10203-ORH2</strain>
    </source>
</reference>
<evidence type="ECO:0000259" key="2">
    <source>
        <dbReference type="Pfam" id="PF13690"/>
    </source>
</evidence>
<protein>
    <submittedName>
        <fullName evidence="3">Chemotaxis protein CheX</fullName>
    </submittedName>
</protein>
<dbReference type="InterPro" id="IPR038756">
    <property type="entry name" value="CheX-like"/>
</dbReference>
<accession>A0ABT2FB59</accession>
<keyword evidence="1" id="KW-0145">Chemotaxis</keyword>
<dbReference type="EMBL" id="JANUXW010000002">
    <property type="protein sequence ID" value="MCS4533335.1"/>
    <property type="molecule type" value="Genomic_DNA"/>
</dbReference>
<dbReference type="PANTHER" id="PTHR39452">
    <property type="entry name" value="CHEY-P PHOSPHATASE CHEX"/>
    <property type="match status" value="1"/>
</dbReference>
<evidence type="ECO:0000256" key="1">
    <source>
        <dbReference type="ARBA" id="ARBA00022500"/>
    </source>
</evidence>
<dbReference type="Proteomes" id="UP001166947">
    <property type="component" value="Unassembled WGS sequence"/>
</dbReference>
<dbReference type="Gene3D" id="3.40.1550.10">
    <property type="entry name" value="CheC-like"/>
    <property type="match status" value="1"/>
</dbReference>